<feature type="compositionally biased region" description="Polar residues" evidence="1">
    <location>
        <begin position="139"/>
        <end position="161"/>
    </location>
</feature>
<dbReference type="InParanoid" id="A0A5F9DVH4"/>
<sequence>MDLGKGGCHSKPHETPDTHRGETKSPEVTGTWILRNREQLRKRKVEAQEKQTLQWLLGEQKKRKWQSTGKRNQRGRKRQQNTKQKGEPQSQVEAMEKALVPTEKEPELPGGVMASPQAASPQQVQQVMPEEGFPEIRQESTMAQENPSKYQEVVVQSQPSDTCHDTAAPEDASPQMCPETAGLQHHPFAVHQDVAEPEDSPNVCPERAVLQVHPFTVHQDVAEPEDSPNVCPERAVLQVHPFTVHQDVAGPEDLSPGTCQEAVTPQTLPPAPSEGRAGLGGCAPEAPPTPDVPQGSAPDTHPQTAGEQFDSEPDQGIPDTEGFFPTAQEVAVPKDLSTKTHQGTVEPEYFSHKTCKEIAGPNTPLHETIQEVPASAIDQEPPGLAKSSPEAYQEPPEPAEYSPEPEQEPPEPAEYSPEPEQEPPEPAEYSPAIDQETPGPEDLSTKTYRNKDVPKECFPEPNQETGGPGAQASGVYQEDATEVYAFPQGRAVHRSPSVIRGLLWGSLVISMDTMILVSFKYEIFFMQPTSYLEYIQKIRRKQLKMQTCTVGTRICTFHFEKLQSLK</sequence>
<feature type="compositionally biased region" description="Basic and acidic residues" evidence="1">
    <location>
        <begin position="449"/>
        <end position="458"/>
    </location>
</feature>
<dbReference type="PANTHER" id="PTHR15993">
    <property type="entry name" value="HEMOGEN"/>
    <property type="match status" value="1"/>
</dbReference>
<dbReference type="GO" id="GO:0045667">
    <property type="term" value="P:regulation of osteoblast differentiation"/>
    <property type="evidence" value="ECO:0007669"/>
    <property type="project" value="TreeGrafter"/>
</dbReference>
<dbReference type="PANTHER" id="PTHR15993:SF6">
    <property type="entry name" value="HEMOGEN"/>
    <property type="match status" value="1"/>
</dbReference>
<dbReference type="Ensembl" id="ENSOCUT00000051742.1">
    <property type="protein sequence ID" value="ENSOCUP00000049778.1"/>
    <property type="gene ID" value="ENSOCUG00000010701.4"/>
</dbReference>
<dbReference type="GO" id="GO:0005654">
    <property type="term" value="C:nucleoplasm"/>
    <property type="evidence" value="ECO:0007669"/>
    <property type="project" value="TreeGrafter"/>
</dbReference>
<evidence type="ECO:0000313" key="3">
    <source>
        <dbReference type="Proteomes" id="UP000001811"/>
    </source>
</evidence>
<reference evidence="2 3" key="1">
    <citation type="journal article" date="2011" name="Nature">
        <title>A high-resolution map of human evolutionary constraint using 29 mammals.</title>
        <authorList>
            <person name="Lindblad-Toh K."/>
            <person name="Garber M."/>
            <person name="Zuk O."/>
            <person name="Lin M.F."/>
            <person name="Parker B.J."/>
            <person name="Washietl S."/>
            <person name="Kheradpour P."/>
            <person name="Ernst J."/>
            <person name="Jordan G."/>
            <person name="Mauceli E."/>
            <person name="Ward L.D."/>
            <person name="Lowe C.B."/>
            <person name="Holloway A.K."/>
            <person name="Clamp M."/>
            <person name="Gnerre S."/>
            <person name="Alfoldi J."/>
            <person name="Beal K."/>
            <person name="Chang J."/>
            <person name="Clawson H."/>
            <person name="Cuff J."/>
            <person name="Di Palma F."/>
            <person name="Fitzgerald S."/>
            <person name="Flicek P."/>
            <person name="Guttman M."/>
            <person name="Hubisz M.J."/>
            <person name="Jaffe D.B."/>
            <person name="Jungreis I."/>
            <person name="Kent W.J."/>
            <person name="Kostka D."/>
            <person name="Lara M."/>
            <person name="Martins A.L."/>
            <person name="Massingham T."/>
            <person name="Moltke I."/>
            <person name="Raney B.J."/>
            <person name="Rasmussen M.D."/>
            <person name="Robinson J."/>
            <person name="Stark A."/>
            <person name="Vilella A.J."/>
            <person name="Wen J."/>
            <person name="Xie X."/>
            <person name="Zody M.C."/>
            <person name="Baldwin J."/>
            <person name="Bloom T."/>
            <person name="Chin C.W."/>
            <person name="Heiman D."/>
            <person name="Nicol R."/>
            <person name="Nusbaum C."/>
            <person name="Young S."/>
            <person name="Wilkinson J."/>
            <person name="Worley K.C."/>
            <person name="Kovar C.L."/>
            <person name="Muzny D.M."/>
            <person name="Gibbs R.A."/>
            <person name="Cree A."/>
            <person name="Dihn H.H."/>
            <person name="Fowler G."/>
            <person name="Jhangiani S."/>
            <person name="Joshi V."/>
            <person name="Lee S."/>
            <person name="Lewis L.R."/>
            <person name="Nazareth L.V."/>
            <person name="Okwuonu G."/>
            <person name="Santibanez J."/>
            <person name="Warren W.C."/>
            <person name="Mardis E.R."/>
            <person name="Weinstock G.M."/>
            <person name="Wilson R.K."/>
            <person name="Delehaunty K."/>
            <person name="Dooling D."/>
            <person name="Fronik C."/>
            <person name="Fulton L."/>
            <person name="Fulton B."/>
            <person name="Graves T."/>
            <person name="Minx P."/>
            <person name="Sodergren E."/>
            <person name="Birney E."/>
            <person name="Margulies E.H."/>
            <person name="Herrero J."/>
            <person name="Green E.D."/>
            <person name="Haussler D."/>
            <person name="Siepel A."/>
            <person name="Goldman N."/>
            <person name="Pollard K.S."/>
            <person name="Pedersen J.S."/>
            <person name="Lander E.S."/>
            <person name="Kellis M."/>
        </authorList>
    </citation>
    <scope>NUCLEOTIDE SEQUENCE [LARGE SCALE GENOMIC DNA]</scope>
    <source>
        <strain evidence="2 3">Thorbecke inbred</strain>
    </source>
</reference>
<name>A0A5F9DVH4_RABIT</name>
<organism evidence="2 3">
    <name type="scientific">Oryctolagus cuniculus</name>
    <name type="common">Rabbit</name>
    <dbReference type="NCBI Taxonomy" id="9986"/>
    <lineage>
        <taxon>Eukaryota</taxon>
        <taxon>Metazoa</taxon>
        <taxon>Chordata</taxon>
        <taxon>Craniata</taxon>
        <taxon>Vertebrata</taxon>
        <taxon>Euteleostomi</taxon>
        <taxon>Mammalia</taxon>
        <taxon>Eutheria</taxon>
        <taxon>Euarchontoglires</taxon>
        <taxon>Glires</taxon>
        <taxon>Lagomorpha</taxon>
        <taxon>Leporidae</taxon>
        <taxon>Oryctolagus</taxon>
    </lineage>
</organism>
<evidence type="ECO:0000313" key="2">
    <source>
        <dbReference type="Ensembl" id="ENSOCUP00000049778.1"/>
    </source>
</evidence>
<evidence type="ECO:0008006" key="4">
    <source>
        <dbReference type="Google" id="ProtNLM"/>
    </source>
</evidence>
<dbReference type="Proteomes" id="UP000001811">
    <property type="component" value="Chromosome 1"/>
</dbReference>
<evidence type="ECO:0000256" key="1">
    <source>
        <dbReference type="SAM" id="MobiDB-lite"/>
    </source>
</evidence>
<feature type="compositionally biased region" description="Basic and acidic residues" evidence="1">
    <location>
        <begin position="11"/>
        <end position="25"/>
    </location>
</feature>
<protein>
    <recommendedName>
        <fullName evidence="4">Hemogen</fullName>
    </recommendedName>
</protein>
<feature type="region of interest" description="Disordered" evidence="1">
    <location>
        <begin position="247"/>
        <end position="473"/>
    </location>
</feature>
<dbReference type="Bgee" id="ENSOCUG00000010701">
    <property type="expression patterns" value="Expressed in blood and 13 other cell types or tissues"/>
</dbReference>
<dbReference type="STRING" id="9986.ENSOCUP00000049778"/>
<dbReference type="FunCoup" id="A0A5F9DVH4">
    <property type="interactions" value="15"/>
</dbReference>
<feature type="region of interest" description="Disordered" evidence="1">
    <location>
        <begin position="54"/>
        <end position="180"/>
    </location>
</feature>
<reference evidence="2" key="2">
    <citation type="submission" date="2025-08" db="UniProtKB">
        <authorList>
            <consortium name="Ensembl"/>
        </authorList>
    </citation>
    <scope>IDENTIFICATION</scope>
    <source>
        <strain evidence="2">Thorbecke</strain>
    </source>
</reference>
<reference evidence="2" key="3">
    <citation type="submission" date="2025-09" db="UniProtKB">
        <authorList>
            <consortium name="Ensembl"/>
        </authorList>
    </citation>
    <scope>IDENTIFICATION</scope>
    <source>
        <strain evidence="2">Thorbecke</strain>
    </source>
</reference>
<feature type="compositionally biased region" description="Basic residues" evidence="1">
    <location>
        <begin position="61"/>
        <end position="80"/>
    </location>
</feature>
<dbReference type="EMBL" id="AAGW02033591">
    <property type="status" value="NOT_ANNOTATED_CDS"/>
    <property type="molecule type" value="Genomic_DNA"/>
</dbReference>
<dbReference type="GO" id="GO:0030154">
    <property type="term" value="P:cell differentiation"/>
    <property type="evidence" value="ECO:0007669"/>
    <property type="project" value="InterPro"/>
</dbReference>
<dbReference type="InterPro" id="IPR033272">
    <property type="entry name" value="Hemogen"/>
</dbReference>
<feature type="region of interest" description="Disordered" evidence="1">
    <location>
        <begin position="1"/>
        <end position="33"/>
    </location>
</feature>
<feature type="compositionally biased region" description="Low complexity" evidence="1">
    <location>
        <begin position="112"/>
        <end position="129"/>
    </location>
</feature>
<feature type="compositionally biased region" description="Low complexity" evidence="1">
    <location>
        <begin position="387"/>
        <end position="402"/>
    </location>
</feature>
<accession>A0A5F9DVH4</accession>
<keyword evidence="3" id="KW-1185">Reference proteome</keyword>
<dbReference type="GeneTree" id="ENSGT00390000004522"/>
<proteinExistence type="predicted"/>
<dbReference type="AlphaFoldDB" id="A0A5F9DVH4"/>
<dbReference type="EMBL" id="AAGW02033592">
    <property type="status" value="NOT_ANNOTATED_CDS"/>
    <property type="molecule type" value="Genomic_DNA"/>
</dbReference>
<feature type="compositionally biased region" description="Acidic residues" evidence="1">
    <location>
        <begin position="403"/>
        <end position="425"/>
    </location>
</feature>
<feature type="compositionally biased region" description="Polar residues" evidence="1">
    <location>
        <begin position="257"/>
        <end position="266"/>
    </location>
</feature>